<keyword evidence="2" id="KW-1185">Reference proteome</keyword>
<dbReference type="RefSeq" id="WP_188936529.1">
    <property type="nucleotide sequence ID" value="NZ_BMJC01000005.1"/>
</dbReference>
<name>A0A8J2UHI9_9BACT</name>
<dbReference type="AlphaFoldDB" id="A0A8J2UHI9"/>
<proteinExistence type="predicted"/>
<gene>
    <name evidence="1" type="ORF">GCM10011511_47680</name>
</gene>
<evidence type="ECO:0000313" key="1">
    <source>
        <dbReference type="EMBL" id="GGB18319.1"/>
    </source>
</evidence>
<dbReference type="Gene3D" id="3.40.1090.10">
    <property type="entry name" value="Cytosolic phospholipase A2 catalytic domain"/>
    <property type="match status" value="1"/>
</dbReference>
<reference evidence="1" key="1">
    <citation type="journal article" date="2014" name="Int. J. Syst. Evol. Microbiol.">
        <title>Complete genome sequence of Corynebacterium casei LMG S-19264T (=DSM 44701T), isolated from a smear-ripened cheese.</title>
        <authorList>
            <consortium name="US DOE Joint Genome Institute (JGI-PGF)"/>
            <person name="Walter F."/>
            <person name="Albersmeier A."/>
            <person name="Kalinowski J."/>
            <person name="Ruckert C."/>
        </authorList>
    </citation>
    <scope>NUCLEOTIDE SEQUENCE</scope>
    <source>
        <strain evidence="1">CGMCC 1.15448</strain>
    </source>
</reference>
<dbReference type="InterPro" id="IPR016035">
    <property type="entry name" value="Acyl_Trfase/lysoPLipase"/>
</dbReference>
<accession>A0A8J2UHI9</accession>
<evidence type="ECO:0008006" key="3">
    <source>
        <dbReference type="Google" id="ProtNLM"/>
    </source>
</evidence>
<comment type="caution">
    <text evidence="1">The sequence shown here is derived from an EMBL/GenBank/DDBJ whole genome shotgun (WGS) entry which is preliminary data.</text>
</comment>
<dbReference type="EMBL" id="BMJC01000005">
    <property type="protein sequence ID" value="GGB18319.1"/>
    <property type="molecule type" value="Genomic_DNA"/>
</dbReference>
<evidence type="ECO:0000313" key="2">
    <source>
        <dbReference type="Proteomes" id="UP000607559"/>
    </source>
</evidence>
<organism evidence="1 2">
    <name type="scientific">Puia dinghuensis</name>
    <dbReference type="NCBI Taxonomy" id="1792502"/>
    <lineage>
        <taxon>Bacteria</taxon>
        <taxon>Pseudomonadati</taxon>
        <taxon>Bacteroidota</taxon>
        <taxon>Chitinophagia</taxon>
        <taxon>Chitinophagales</taxon>
        <taxon>Chitinophagaceae</taxon>
        <taxon>Puia</taxon>
    </lineage>
</organism>
<reference evidence="1" key="2">
    <citation type="submission" date="2020-09" db="EMBL/GenBank/DDBJ databases">
        <authorList>
            <person name="Sun Q."/>
            <person name="Zhou Y."/>
        </authorList>
    </citation>
    <scope>NUCLEOTIDE SEQUENCE</scope>
    <source>
        <strain evidence="1">CGMCC 1.15448</strain>
    </source>
</reference>
<dbReference type="SUPFAM" id="SSF52151">
    <property type="entry name" value="FabD/lysophospholipase-like"/>
    <property type="match status" value="1"/>
</dbReference>
<protein>
    <recommendedName>
        <fullName evidence="3">PNPLA domain-containing protein</fullName>
    </recommendedName>
</protein>
<sequence>MANSANFPTSVTGNIYPDNPNPQFPEQLFPAFNPANAIVGVAFSGGGARAMSAAMGQMRGLRNSLGYTDIGAISCVSGGSWFGTPFTYASSKYDDDTLLGLQTPPSQLTVEGLQNLNTNNICSALPQMTNGWVSAELGLLYLIGVPYNRLWSRMLNFFILLPLGIGDTNTFFTLNPTTLAQLLSLNPSLTPSNFYLQRDNRPFYIGGSTQAYPMGDGMVMRHFENTAMYTGTPQMWGTIGVDGQHFGYGYVDNLLFDTVGQGATGFDEVTANLNTNPENGQLLLFTLSDQMGSSSSAPGADLDYFDDNPDYFPQFNYWCPTYVDDPATVYSYVDGGDLENTGIIPLLRRQYPIVLAFVNTSLPLGGTDPYYYVDGVDAQISSLFGHYPEQNPVMPPIVQTQVLNDDGKFAQLAAALASKKANGEPLVYADLYTVYEGNYFGVPAYPGAGSFFIVWYYNDMNRQWYNELPTAIQELLTSTDPTNYMANFPNYATVGQNSYDDIPEVLMLTPQQINLLANMQCFTVSTPGNLALIKELMEKVASREAVKP</sequence>
<dbReference type="Proteomes" id="UP000607559">
    <property type="component" value="Unassembled WGS sequence"/>
</dbReference>